<sequence>MECTKTSLLFSPSRLHVTYFLSECFGSAPDKVSVSGTREIDYPSTHFRAGGELEVSKSFSLPPDLVEKFSGMQKNCLMGVFTACERAWISIDNELFMWNYEDG</sequence>
<comment type="caution">
    <text evidence="5">The sequence shown here is derived from an EMBL/GenBank/DDBJ whole genome shotgun (WGS) entry which is preliminary data.</text>
</comment>
<comment type="subcellular location">
    <subcellularLocation>
        <location evidence="1">Nucleus</location>
    </subcellularLocation>
</comment>
<keyword evidence="6" id="KW-1185">Reference proteome</keyword>
<evidence type="ECO:0000313" key="5">
    <source>
        <dbReference type="EMBL" id="THD18403.1"/>
    </source>
</evidence>
<dbReference type="EMBL" id="JXXN02012612">
    <property type="protein sequence ID" value="THD18403.1"/>
    <property type="molecule type" value="Genomic_DNA"/>
</dbReference>
<name>A0A4E0QU40_FASHE</name>
<gene>
    <name evidence="5" type="ORF">D915_011140</name>
</gene>
<dbReference type="GO" id="GO:0036228">
    <property type="term" value="P:protein localization to nuclear inner membrane"/>
    <property type="evidence" value="ECO:0007669"/>
    <property type="project" value="TreeGrafter"/>
</dbReference>
<dbReference type="GO" id="GO:0006606">
    <property type="term" value="P:protein import into nucleus"/>
    <property type="evidence" value="ECO:0007669"/>
    <property type="project" value="TreeGrafter"/>
</dbReference>
<dbReference type="InterPro" id="IPR004870">
    <property type="entry name" value="Nucleoporin_Nup155"/>
</dbReference>
<proteinExistence type="predicted"/>
<organism evidence="5 6">
    <name type="scientific">Fasciola hepatica</name>
    <name type="common">Liver fluke</name>
    <dbReference type="NCBI Taxonomy" id="6192"/>
    <lineage>
        <taxon>Eukaryota</taxon>
        <taxon>Metazoa</taxon>
        <taxon>Spiralia</taxon>
        <taxon>Lophotrochozoa</taxon>
        <taxon>Platyhelminthes</taxon>
        <taxon>Trematoda</taxon>
        <taxon>Digenea</taxon>
        <taxon>Plagiorchiida</taxon>
        <taxon>Echinostomata</taxon>
        <taxon>Echinostomatoidea</taxon>
        <taxon>Fasciolidae</taxon>
        <taxon>Fasciola</taxon>
    </lineage>
</organism>
<keyword evidence="2" id="KW-0813">Transport</keyword>
<accession>A0A4E0QU40</accession>
<keyword evidence="3" id="KW-0539">Nucleus</keyword>
<dbReference type="GO" id="GO:0017056">
    <property type="term" value="F:structural constituent of nuclear pore"/>
    <property type="evidence" value="ECO:0007669"/>
    <property type="project" value="InterPro"/>
</dbReference>
<dbReference type="GO" id="GO:0000972">
    <property type="term" value="P:transcription-dependent tethering of RNA polymerase II gene DNA at nuclear periphery"/>
    <property type="evidence" value="ECO:0007669"/>
    <property type="project" value="TreeGrafter"/>
</dbReference>
<protein>
    <submittedName>
        <fullName evidence="5">Nuclear pore complex protein nup155</fullName>
    </submittedName>
</protein>
<reference evidence="5" key="1">
    <citation type="submission" date="2019-03" db="EMBL/GenBank/DDBJ databases">
        <title>Improved annotation for the trematode Fasciola hepatica.</title>
        <authorList>
            <person name="Choi Y.-J."/>
            <person name="Martin J."/>
            <person name="Mitreva M."/>
        </authorList>
    </citation>
    <scope>NUCLEOTIDE SEQUENCE [LARGE SCALE GENOMIC DNA]</scope>
</reference>
<dbReference type="InterPro" id="IPR014908">
    <property type="entry name" value="Nucleoporin_Nup133/Nup155_N"/>
</dbReference>
<dbReference type="Proteomes" id="UP000230066">
    <property type="component" value="Unassembled WGS sequence"/>
</dbReference>
<dbReference type="PANTHER" id="PTHR10350">
    <property type="entry name" value="NUCLEAR PORE COMPLEX PROTEIN NUP155"/>
    <property type="match status" value="1"/>
</dbReference>
<evidence type="ECO:0000256" key="1">
    <source>
        <dbReference type="ARBA" id="ARBA00004123"/>
    </source>
</evidence>
<feature type="domain" description="Nucleoporin Nup133/Nup155-like N-terminal" evidence="4">
    <location>
        <begin position="54"/>
        <end position="103"/>
    </location>
</feature>
<dbReference type="PANTHER" id="PTHR10350:SF6">
    <property type="entry name" value="NUCLEAR PORE COMPLEX PROTEIN NUP155"/>
    <property type="match status" value="1"/>
</dbReference>
<evidence type="ECO:0000256" key="2">
    <source>
        <dbReference type="ARBA" id="ARBA00022448"/>
    </source>
</evidence>
<dbReference type="GO" id="GO:0044611">
    <property type="term" value="C:nuclear pore inner ring"/>
    <property type="evidence" value="ECO:0007669"/>
    <property type="project" value="TreeGrafter"/>
</dbReference>
<dbReference type="GO" id="GO:0006405">
    <property type="term" value="P:RNA export from nucleus"/>
    <property type="evidence" value="ECO:0007669"/>
    <property type="project" value="TreeGrafter"/>
</dbReference>
<dbReference type="Pfam" id="PF08801">
    <property type="entry name" value="Nucleoporin_N"/>
    <property type="match status" value="1"/>
</dbReference>
<evidence type="ECO:0000256" key="3">
    <source>
        <dbReference type="ARBA" id="ARBA00023242"/>
    </source>
</evidence>
<evidence type="ECO:0000313" key="6">
    <source>
        <dbReference type="Proteomes" id="UP000230066"/>
    </source>
</evidence>
<evidence type="ECO:0000259" key="4">
    <source>
        <dbReference type="Pfam" id="PF08801"/>
    </source>
</evidence>
<dbReference type="AlphaFoldDB" id="A0A4E0QU40"/>